<organism evidence="3 4">
    <name type="scientific">Symbiodinium microadriaticum</name>
    <name type="common">Dinoflagellate</name>
    <name type="synonym">Zooxanthella microadriatica</name>
    <dbReference type="NCBI Taxonomy" id="2951"/>
    <lineage>
        <taxon>Eukaryota</taxon>
        <taxon>Sar</taxon>
        <taxon>Alveolata</taxon>
        <taxon>Dinophyceae</taxon>
        <taxon>Suessiales</taxon>
        <taxon>Symbiodiniaceae</taxon>
        <taxon>Symbiodinium</taxon>
    </lineage>
</organism>
<evidence type="ECO:0000313" key="4">
    <source>
        <dbReference type="Proteomes" id="UP000186817"/>
    </source>
</evidence>
<evidence type="ECO:0000256" key="1">
    <source>
        <dbReference type="PROSITE-ProRule" id="PRU00023"/>
    </source>
</evidence>
<feature type="repeat" description="ANK" evidence="1">
    <location>
        <begin position="298"/>
        <end position="330"/>
    </location>
</feature>
<keyword evidence="1" id="KW-0040">ANK repeat</keyword>
<comment type="caution">
    <text evidence="3">The sequence shown here is derived from an EMBL/GenBank/DDBJ whole genome shotgun (WGS) entry which is preliminary data.</text>
</comment>
<dbReference type="InterPro" id="IPR002110">
    <property type="entry name" value="Ankyrin_rpt"/>
</dbReference>
<keyword evidence="2" id="KW-0812">Transmembrane</keyword>
<sequence>MNHNSSHSYKMPAGFIGVCMLHAFADGNCYLPLVKARLFMAGWEDLMTGYAAAAEQKEPQLAPLEDNLAELQRSIGLLPAAVAALAKVGVQRAASEQQTIVSMFDAIVSFVHAFFSVSSKRYRLPLDVVLLGLCICAAWLQTEPANARADNSDTVEMTLYAGMRDGNGEAMDPWKQKQAVGLFSDWRDIFVRVDFEYATVVGTLLQPLSKVQKVVALELVRRLVAEANVAVEERCVVNVQPLDFERHGGLMHVGVHQPLTMVIEQQELLQLFLQDTIDAGKPVGMENWSPNQAPNLNSSRTPLHICAIRDSAGVAKVLLEYSASLEALCDPPQVCLAQAKIFCQTRADEMGFSAKLSSSRFCGAVLLALTLGRVLYSPCVRRLFRNMTLPGIPDAVAPKYATCSDSDLVQGVSLVVTVKDTCAQAEELLTHLSTIFPKDMHVYYAYPAIRGCRHVDTQNVGNKLFTHFTEVAVGAADAPIAGFLKVQPLLKTKYAVLMHNDAYPMERDFACELFRALEANPHYPIAAPQIYEAASDKVIVPHGHHQNLHVRPSPTSETGFRIDYDLSLHLLTQRKPEDFQEGPQVDFLEDHAFFARSDRYHELLDPAGSFTLEYMDMILNMRARNTSAWYVPTARCIFDVDTNKITWEDVPYLVYKRSEQIGHQVRTYLTKKWGVEFVNTGIWNYVRYVMLADVVIKKESLPTDWKDQAAIFYSWFESVGFNRYNGQYLPDFIEEPAPGTVNVSRTMKWTLPTDVPEHRVPPKSAMNILPKLQRKKVGAIDISFKDPHLPIGVTQRRCDASQPLSYRECGLVVEDNGECKCFTYNVPFNLKTTLYLDKLMAWMKLPARAFMYGQMKYWSVPIAPEQMDFFCDRTQEDCSFEVSFSENAKVLQWSWFGDQEKQMFTPEGMAIGAAIALAILCPILMPRLSKKKADKFSEKKLN</sequence>
<keyword evidence="4" id="KW-1185">Reference proteome</keyword>
<dbReference type="OrthoDB" id="200494at2759"/>
<reference evidence="3 4" key="1">
    <citation type="submission" date="2016-02" db="EMBL/GenBank/DDBJ databases">
        <title>Genome analysis of coral dinoflagellate symbionts highlights evolutionary adaptations to a symbiotic lifestyle.</title>
        <authorList>
            <person name="Aranda M."/>
            <person name="Li Y."/>
            <person name="Liew Y.J."/>
            <person name="Baumgarten S."/>
            <person name="Simakov O."/>
            <person name="Wilson M."/>
            <person name="Piel J."/>
            <person name="Ashoor H."/>
            <person name="Bougouffa S."/>
            <person name="Bajic V.B."/>
            <person name="Ryu T."/>
            <person name="Ravasi T."/>
            <person name="Bayer T."/>
            <person name="Micklem G."/>
            <person name="Kim H."/>
            <person name="Bhak J."/>
            <person name="Lajeunesse T.C."/>
            <person name="Voolstra C.R."/>
        </authorList>
    </citation>
    <scope>NUCLEOTIDE SEQUENCE [LARGE SCALE GENOMIC DNA]</scope>
    <source>
        <strain evidence="3 4">CCMP2467</strain>
    </source>
</reference>
<gene>
    <name evidence="3" type="ORF">AK812_SmicGene260</name>
</gene>
<feature type="transmembrane region" description="Helical" evidence="2">
    <location>
        <begin position="908"/>
        <end position="925"/>
    </location>
</feature>
<dbReference type="Proteomes" id="UP000186817">
    <property type="component" value="Unassembled WGS sequence"/>
</dbReference>
<proteinExistence type="predicted"/>
<keyword evidence="2" id="KW-0472">Membrane</keyword>
<keyword evidence="2" id="KW-1133">Transmembrane helix</keyword>
<accession>A0A1Q9F766</accession>
<dbReference type="EMBL" id="LSRX01000002">
    <property type="protein sequence ID" value="OLQ15523.1"/>
    <property type="molecule type" value="Genomic_DNA"/>
</dbReference>
<dbReference type="AlphaFoldDB" id="A0A1Q9F766"/>
<evidence type="ECO:0000313" key="3">
    <source>
        <dbReference type="EMBL" id="OLQ15523.1"/>
    </source>
</evidence>
<name>A0A1Q9F766_SYMMI</name>
<protein>
    <submittedName>
        <fullName evidence="3">Uncharacterized protein</fullName>
    </submittedName>
</protein>
<dbReference type="PROSITE" id="PS50088">
    <property type="entry name" value="ANK_REPEAT"/>
    <property type="match status" value="1"/>
</dbReference>
<evidence type="ECO:0000256" key="2">
    <source>
        <dbReference type="SAM" id="Phobius"/>
    </source>
</evidence>